<organism evidence="2 3">
    <name type="scientific">Tieghemiomyces parasiticus</name>
    <dbReference type="NCBI Taxonomy" id="78921"/>
    <lineage>
        <taxon>Eukaryota</taxon>
        <taxon>Fungi</taxon>
        <taxon>Fungi incertae sedis</taxon>
        <taxon>Zoopagomycota</taxon>
        <taxon>Kickxellomycotina</taxon>
        <taxon>Dimargaritomycetes</taxon>
        <taxon>Dimargaritales</taxon>
        <taxon>Dimargaritaceae</taxon>
        <taxon>Tieghemiomyces</taxon>
    </lineage>
</organism>
<gene>
    <name evidence="2" type="ORF">IWQ60_012485</name>
</gene>
<proteinExistence type="predicted"/>
<feature type="compositionally biased region" description="Polar residues" evidence="1">
    <location>
        <begin position="275"/>
        <end position="286"/>
    </location>
</feature>
<name>A0A9W7ZNL5_9FUNG</name>
<dbReference type="AlphaFoldDB" id="A0A9W7ZNL5"/>
<feature type="compositionally biased region" description="Low complexity" evidence="1">
    <location>
        <begin position="248"/>
        <end position="269"/>
    </location>
</feature>
<feature type="non-terminal residue" evidence="2">
    <location>
        <position position="1"/>
    </location>
</feature>
<comment type="caution">
    <text evidence="2">The sequence shown here is derived from an EMBL/GenBank/DDBJ whole genome shotgun (WGS) entry which is preliminary data.</text>
</comment>
<evidence type="ECO:0000313" key="3">
    <source>
        <dbReference type="Proteomes" id="UP001150569"/>
    </source>
</evidence>
<evidence type="ECO:0000256" key="1">
    <source>
        <dbReference type="SAM" id="MobiDB-lite"/>
    </source>
</evidence>
<sequence length="286" mass="29695">MTSWTPESSYAAELARTQEYVRRLEQDNERLRQDLQQLRAERSPAVNPYKRPSVGEGGSALSPYPPGLTRSPHAVPDHGAPPDISRYSLNSPYQPRTPVYPAPNGGAEPVMPSTSTYPRYGEPAYRASGSLDVPPTSSPAVAAVLAVEGPGSDRPLGSERVILRRPSQLDIARLPPPTLPPIATATSGYPSGSAGYDTRQFPATTSSPARIPVSFVETGPASASPGGYHSSIASRPTYAPAHLASSGPLTSATAANSTPSPTASARPGAIPSPIPVTQSPAPSSAA</sequence>
<dbReference type="EMBL" id="JANBPT010002004">
    <property type="protein sequence ID" value="KAJ1904147.1"/>
    <property type="molecule type" value="Genomic_DNA"/>
</dbReference>
<dbReference type="Proteomes" id="UP001150569">
    <property type="component" value="Unassembled WGS sequence"/>
</dbReference>
<feature type="region of interest" description="Disordered" evidence="1">
    <location>
        <begin position="167"/>
        <end position="286"/>
    </location>
</feature>
<feature type="region of interest" description="Disordered" evidence="1">
    <location>
        <begin position="35"/>
        <end position="137"/>
    </location>
</feature>
<accession>A0A9W7ZNL5</accession>
<evidence type="ECO:0000313" key="2">
    <source>
        <dbReference type="EMBL" id="KAJ1904147.1"/>
    </source>
</evidence>
<reference evidence="2" key="1">
    <citation type="submission" date="2022-07" db="EMBL/GenBank/DDBJ databases">
        <title>Phylogenomic reconstructions and comparative analyses of Kickxellomycotina fungi.</title>
        <authorList>
            <person name="Reynolds N.K."/>
            <person name="Stajich J.E."/>
            <person name="Barry K."/>
            <person name="Grigoriev I.V."/>
            <person name="Crous P."/>
            <person name="Smith M.E."/>
        </authorList>
    </citation>
    <scope>NUCLEOTIDE SEQUENCE</scope>
    <source>
        <strain evidence="2">RSA 861</strain>
    </source>
</reference>
<protein>
    <submittedName>
        <fullName evidence="2">Uncharacterized protein</fullName>
    </submittedName>
</protein>
<keyword evidence="3" id="KW-1185">Reference proteome</keyword>